<dbReference type="AlphaFoldDB" id="A0A212K8Y6"/>
<sequence length="425" mass="48553">MATFTSKKKGSPKRWKGQVWFQGKMAAVKWFGSNKADERNAIAWEVTTRKELEEAAAAAPEEVTLLASKPQGVTVLEWGTAYLEECQRRNTLATFKEKRDGFRRFIRYLEQTKGLSPDDSVESFDRKKARKYLAWQHDQRGPNCSNKDRKVLTTAWKWGAAYLDHFPLDMPDPFLACQRYAEIRVPRYIPPEEDFWKVYEAAPEREKAMLTCFLNLAARKGELLKLTWQDVDFERGTVVLTTRKTRTGTVKRDEMPMNEEVRATMLWLWQYRQGKGNHVFTCPVEPYIGRPYKTAAHVMKRLCAKAKVKPFGFHAIRHLAATILAQEGKSLFAIQHALRHEKQTTTDRYLHSLGAFSEVSDALSALASRGPANRHILFPAPSSPLSKKEAFADKKEEKQGGEAKAVVVRRKQGRTSEKLIATGTE</sequence>
<dbReference type="InterPro" id="IPR002104">
    <property type="entry name" value="Integrase_catalytic"/>
</dbReference>
<evidence type="ECO:0000256" key="1">
    <source>
        <dbReference type="ARBA" id="ARBA00023172"/>
    </source>
</evidence>
<name>A0A212K8Y6_9DELT</name>
<dbReference type="Gene3D" id="1.10.443.10">
    <property type="entry name" value="Intergrase catalytic core"/>
    <property type="match status" value="1"/>
</dbReference>
<accession>A0A212K8Y6</accession>
<feature type="compositionally biased region" description="Basic and acidic residues" evidence="2">
    <location>
        <begin position="386"/>
        <end position="401"/>
    </location>
</feature>
<gene>
    <name evidence="4" type="ORF">KL86DPRO_40033</name>
</gene>
<organism evidence="4">
    <name type="scientific">uncultured delta proteobacterium</name>
    <dbReference type="NCBI Taxonomy" id="34034"/>
    <lineage>
        <taxon>Bacteria</taxon>
        <taxon>Deltaproteobacteria</taxon>
        <taxon>environmental samples</taxon>
    </lineage>
</organism>
<feature type="region of interest" description="Disordered" evidence="2">
    <location>
        <begin position="381"/>
        <end position="409"/>
    </location>
</feature>
<evidence type="ECO:0000259" key="3">
    <source>
        <dbReference type="PROSITE" id="PS51898"/>
    </source>
</evidence>
<protein>
    <submittedName>
        <fullName evidence="4">Phage integrase family protein</fullName>
    </submittedName>
</protein>
<evidence type="ECO:0000313" key="4">
    <source>
        <dbReference type="EMBL" id="SBW08163.1"/>
    </source>
</evidence>
<evidence type="ECO:0000256" key="2">
    <source>
        <dbReference type="SAM" id="MobiDB-lite"/>
    </source>
</evidence>
<feature type="domain" description="Tyr recombinase" evidence="3">
    <location>
        <begin position="184"/>
        <end position="364"/>
    </location>
</feature>
<dbReference type="SUPFAM" id="SSF56349">
    <property type="entry name" value="DNA breaking-rejoining enzymes"/>
    <property type="match status" value="1"/>
</dbReference>
<dbReference type="PANTHER" id="PTHR30349:SF64">
    <property type="entry name" value="PROPHAGE INTEGRASE INTD-RELATED"/>
    <property type="match status" value="1"/>
</dbReference>
<dbReference type="CDD" id="cd00796">
    <property type="entry name" value="INT_Rci_Hp1_C"/>
    <property type="match status" value="1"/>
</dbReference>
<dbReference type="Pfam" id="PF00589">
    <property type="entry name" value="Phage_integrase"/>
    <property type="match status" value="1"/>
</dbReference>
<reference evidence="4" key="1">
    <citation type="submission" date="2016-04" db="EMBL/GenBank/DDBJ databases">
        <authorList>
            <person name="Evans L.H."/>
            <person name="Alamgir A."/>
            <person name="Owens N."/>
            <person name="Weber N.D."/>
            <person name="Virtaneva K."/>
            <person name="Barbian K."/>
            <person name="Babar A."/>
            <person name="Rosenke K."/>
        </authorList>
    </citation>
    <scope>NUCLEOTIDE SEQUENCE</scope>
    <source>
        <strain evidence="4">86</strain>
    </source>
</reference>
<dbReference type="InterPro" id="IPR011010">
    <property type="entry name" value="DNA_brk_join_enz"/>
</dbReference>
<dbReference type="GO" id="GO:0006310">
    <property type="term" value="P:DNA recombination"/>
    <property type="evidence" value="ECO:0007669"/>
    <property type="project" value="UniProtKB-KW"/>
</dbReference>
<dbReference type="GO" id="GO:0015074">
    <property type="term" value="P:DNA integration"/>
    <property type="evidence" value="ECO:0007669"/>
    <property type="project" value="InterPro"/>
</dbReference>
<dbReference type="InterPro" id="IPR013762">
    <property type="entry name" value="Integrase-like_cat_sf"/>
</dbReference>
<dbReference type="EMBL" id="FLUQ01000004">
    <property type="protein sequence ID" value="SBW08163.1"/>
    <property type="molecule type" value="Genomic_DNA"/>
</dbReference>
<dbReference type="GO" id="GO:0003677">
    <property type="term" value="F:DNA binding"/>
    <property type="evidence" value="ECO:0007669"/>
    <property type="project" value="InterPro"/>
</dbReference>
<dbReference type="PANTHER" id="PTHR30349">
    <property type="entry name" value="PHAGE INTEGRASE-RELATED"/>
    <property type="match status" value="1"/>
</dbReference>
<keyword evidence="1" id="KW-0233">DNA recombination</keyword>
<dbReference type="InterPro" id="IPR050090">
    <property type="entry name" value="Tyrosine_recombinase_XerCD"/>
</dbReference>
<proteinExistence type="predicted"/>
<dbReference type="PROSITE" id="PS51898">
    <property type="entry name" value="TYR_RECOMBINASE"/>
    <property type="match status" value="1"/>
</dbReference>